<dbReference type="Gene3D" id="3.90.550.20">
    <property type="match status" value="1"/>
</dbReference>
<keyword evidence="2" id="KW-0812">Transmembrane</keyword>
<dbReference type="AlphaFoldDB" id="G7E2J5"/>
<dbReference type="GO" id="GO:0000136">
    <property type="term" value="C:mannan polymerase complex"/>
    <property type="evidence" value="ECO:0007669"/>
    <property type="project" value="TreeGrafter"/>
</dbReference>
<evidence type="ECO:0000313" key="3">
    <source>
        <dbReference type="EMBL" id="GAA97055.1"/>
    </source>
</evidence>
<dbReference type="STRING" id="764103.G7E2J5"/>
<keyword evidence="2" id="KW-0472">Membrane</keyword>
<name>G7E2J5_MIXOS</name>
<dbReference type="PANTHER" id="PTHR31834:SF1">
    <property type="entry name" value="INITIATION-SPECIFIC ALPHA-1,6-MANNOSYLTRANSFERASE"/>
    <property type="match status" value="1"/>
</dbReference>
<dbReference type="InParanoid" id="G7E2J5"/>
<dbReference type="Proteomes" id="UP000009131">
    <property type="component" value="Unassembled WGS sequence"/>
</dbReference>
<dbReference type="EMBL" id="BABT02000110">
    <property type="protein sequence ID" value="GAA97055.1"/>
    <property type="molecule type" value="Genomic_DNA"/>
</dbReference>
<feature type="transmembrane region" description="Helical" evidence="2">
    <location>
        <begin position="51"/>
        <end position="68"/>
    </location>
</feature>
<dbReference type="InterPro" id="IPR029044">
    <property type="entry name" value="Nucleotide-diphossugar_trans"/>
</dbReference>
<dbReference type="FunCoup" id="G7E2J5">
    <property type="interactions" value="22"/>
</dbReference>
<evidence type="ECO:0000256" key="1">
    <source>
        <dbReference type="ARBA" id="ARBA00009003"/>
    </source>
</evidence>
<dbReference type="SUPFAM" id="SSF53448">
    <property type="entry name" value="Nucleotide-diphospho-sugar transferases"/>
    <property type="match status" value="1"/>
</dbReference>
<dbReference type="HOGENOM" id="CLU_536448_0_0_1"/>
<dbReference type="Pfam" id="PF04488">
    <property type="entry name" value="Gly_transf_sug"/>
    <property type="match status" value="1"/>
</dbReference>
<evidence type="ECO:0000313" key="4">
    <source>
        <dbReference type="Proteomes" id="UP000009131"/>
    </source>
</evidence>
<dbReference type="GO" id="GO:0006487">
    <property type="term" value="P:protein N-linked glycosylation"/>
    <property type="evidence" value="ECO:0007669"/>
    <property type="project" value="TreeGrafter"/>
</dbReference>
<dbReference type="GO" id="GO:0000009">
    <property type="term" value="F:alpha-1,6-mannosyltransferase activity"/>
    <property type="evidence" value="ECO:0007669"/>
    <property type="project" value="InterPro"/>
</dbReference>
<reference evidence="3 4" key="2">
    <citation type="journal article" date="2012" name="Open Biol.">
        <title>Characteristics of nucleosomes and linker DNA regions on the genome of the basidiomycete Mixia osmundae revealed by mono- and dinucleosome mapping.</title>
        <authorList>
            <person name="Nishida H."/>
            <person name="Kondo S."/>
            <person name="Matsumoto T."/>
            <person name="Suzuki Y."/>
            <person name="Yoshikawa H."/>
            <person name="Taylor T.D."/>
            <person name="Sugiyama J."/>
        </authorList>
    </citation>
    <scope>NUCLEOTIDE SEQUENCE [LARGE SCALE GENOMIC DNA]</scope>
    <source>
        <strain evidence="4">CBS 9802 / IAM 14324 / JCM 22182 / KY 12970</strain>
    </source>
</reference>
<keyword evidence="2" id="KW-1133">Transmembrane helix</keyword>
<evidence type="ECO:0008006" key="5">
    <source>
        <dbReference type="Google" id="ProtNLM"/>
    </source>
</evidence>
<protein>
    <recommendedName>
        <fullName evidence="5">Initiation-specific alpha-1,6-mannosyltransferase</fullName>
    </recommendedName>
</protein>
<proteinExistence type="inferred from homology"/>
<keyword evidence="4" id="KW-1185">Reference proteome</keyword>
<dbReference type="InterPro" id="IPR039367">
    <property type="entry name" value="Och1-like"/>
</dbReference>
<dbReference type="RefSeq" id="XP_014565336.1">
    <property type="nucleotide sequence ID" value="XM_014709850.1"/>
</dbReference>
<gene>
    <name evidence="3" type="primary">Mo03730</name>
    <name evidence="3" type="ORF">E5Q_03730</name>
</gene>
<dbReference type="PANTHER" id="PTHR31834">
    <property type="entry name" value="INITIATION-SPECIFIC ALPHA-1,6-MANNOSYLTRANSFERASE"/>
    <property type="match status" value="1"/>
</dbReference>
<dbReference type="eggNOG" id="ENOG502QW2I">
    <property type="taxonomic scope" value="Eukaryota"/>
</dbReference>
<reference evidence="3 4" key="1">
    <citation type="journal article" date="2011" name="J. Gen. Appl. Microbiol.">
        <title>Draft genome sequencing of the enigmatic basidiomycete Mixia osmundae.</title>
        <authorList>
            <person name="Nishida H."/>
            <person name="Nagatsuka Y."/>
            <person name="Sugiyama J."/>
        </authorList>
    </citation>
    <scope>NUCLEOTIDE SEQUENCE [LARGE SCALE GENOMIC DNA]</scope>
    <source>
        <strain evidence="4">CBS 9802 / IAM 14324 / JCM 22182 / KY 12970</strain>
    </source>
</reference>
<organism evidence="3 4">
    <name type="scientific">Mixia osmundae (strain CBS 9802 / IAM 14324 / JCM 22182 / KY 12970)</name>
    <dbReference type="NCBI Taxonomy" id="764103"/>
    <lineage>
        <taxon>Eukaryota</taxon>
        <taxon>Fungi</taxon>
        <taxon>Dikarya</taxon>
        <taxon>Basidiomycota</taxon>
        <taxon>Pucciniomycotina</taxon>
        <taxon>Mixiomycetes</taxon>
        <taxon>Mixiales</taxon>
        <taxon>Mixiaceae</taxon>
        <taxon>Mixia</taxon>
    </lineage>
</organism>
<dbReference type="InterPro" id="IPR007577">
    <property type="entry name" value="GlycoTrfase_DXD_sugar-bd_CS"/>
</dbReference>
<accession>G7E2J5</accession>
<comment type="similarity">
    <text evidence="1">Belongs to the glycosyltransferase 32 family.</text>
</comment>
<dbReference type="OrthoDB" id="409543at2759"/>
<sequence length="508" mass="56494">MRGGYEPLAGQSRSANDRQVKWRPHNVKARLSDFVGTLDAVFDRLSRIRHVILAVLLAGVLLLALTGTRSSSQALRSLNVASAKSATSAAYEQAALSSAIKRLPFANITTARWITWANASAPSCPELGWPADVIYANLGSVDLQTYAREILDFASSTFNNSNVRLDSRASGAANAAGSLQTAPRTNDSIADLARQYFPLPNARSTLGDFLDGLFGWLMARPEHAAATNARYEPEDRIPHQLFQTGPTPHTDQSIQVFEHNQWITHNPGWTYDYFDDDRLSAWVYQEFGTDGLVARVWNKTAAVPVLRADIFRYMVIAKEGGIYTDTDTVCLKPVDDWYGPGDNDTRADEPPSMILGIEIDVMNRTNWPEWVNRPIQFSQWTIVAAPGHPILIDAMRRVLDNIDQSEQLHWATSSERERDICELTGPGPWTDAIMRYLLAKSGVVWSDLRDLEGFGRRFGDVLVLPVTSFNNGMRAYHSNSRDPWDPVAYVSHQSAGSWKTSHAGLDDT</sequence>
<evidence type="ECO:0000256" key="2">
    <source>
        <dbReference type="SAM" id="Phobius"/>
    </source>
</evidence>
<comment type="caution">
    <text evidence="3">The sequence shown here is derived from an EMBL/GenBank/DDBJ whole genome shotgun (WGS) entry which is preliminary data.</text>
</comment>